<organism evidence="1 2">
    <name type="scientific">Caerostris darwini</name>
    <dbReference type="NCBI Taxonomy" id="1538125"/>
    <lineage>
        <taxon>Eukaryota</taxon>
        <taxon>Metazoa</taxon>
        <taxon>Ecdysozoa</taxon>
        <taxon>Arthropoda</taxon>
        <taxon>Chelicerata</taxon>
        <taxon>Arachnida</taxon>
        <taxon>Araneae</taxon>
        <taxon>Araneomorphae</taxon>
        <taxon>Entelegynae</taxon>
        <taxon>Araneoidea</taxon>
        <taxon>Araneidae</taxon>
        <taxon>Caerostris</taxon>
    </lineage>
</organism>
<comment type="caution">
    <text evidence="1">The sequence shown here is derived from an EMBL/GenBank/DDBJ whole genome shotgun (WGS) entry which is preliminary data.</text>
</comment>
<accession>A0AAV4VRC1</accession>
<name>A0AAV4VRC1_9ARAC</name>
<evidence type="ECO:0000313" key="1">
    <source>
        <dbReference type="EMBL" id="GIY72314.1"/>
    </source>
</evidence>
<proteinExistence type="predicted"/>
<sequence length="96" mass="11218">MRARSWGNLFYFVMRSDNAIFRLRNFSFKTFADRDGVAFWGRPRTPTSHANGKGDRRFFIGNPIWEQNCLQQLRCINRSVIAGLGKKEMKVENDLS</sequence>
<evidence type="ECO:0000313" key="2">
    <source>
        <dbReference type="Proteomes" id="UP001054837"/>
    </source>
</evidence>
<reference evidence="1 2" key="1">
    <citation type="submission" date="2021-06" db="EMBL/GenBank/DDBJ databases">
        <title>Caerostris darwini draft genome.</title>
        <authorList>
            <person name="Kono N."/>
            <person name="Arakawa K."/>
        </authorList>
    </citation>
    <scope>NUCLEOTIDE SEQUENCE [LARGE SCALE GENOMIC DNA]</scope>
</reference>
<dbReference type="Proteomes" id="UP001054837">
    <property type="component" value="Unassembled WGS sequence"/>
</dbReference>
<protein>
    <submittedName>
        <fullName evidence="1">Uncharacterized protein</fullName>
    </submittedName>
</protein>
<dbReference type="EMBL" id="BPLQ01013475">
    <property type="protein sequence ID" value="GIY72314.1"/>
    <property type="molecule type" value="Genomic_DNA"/>
</dbReference>
<dbReference type="AlphaFoldDB" id="A0AAV4VRC1"/>
<gene>
    <name evidence="1" type="ORF">CDAR_522431</name>
</gene>
<keyword evidence="2" id="KW-1185">Reference proteome</keyword>